<comment type="caution">
    <text evidence="1">The sequence shown here is derived from an EMBL/GenBank/DDBJ whole genome shotgun (WGS) entry which is preliminary data.</text>
</comment>
<reference evidence="1" key="1">
    <citation type="submission" date="2022-07" db="EMBL/GenBank/DDBJ databases">
        <title>Phylogenomic reconstructions and comparative analyses of Kickxellomycotina fungi.</title>
        <authorList>
            <person name="Reynolds N.K."/>
            <person name="Stajich J.E."/>
            <person name="Barry K."/>
            <person name="Grigoriev I.V."/>
            <person name="Crous P."/>
            <person name="Smith M.E."/>
        </authorList>
    </citation>
    <scope>NUCLEOTIDE SEQUENCE</scope>
    <source>
        <strain evidence="1">NRRL 5244</strain>
    </source>
</reference>
<sequence length="708" mass="77729">MSGMSGREYEKAIRHGLVALQLLSGVLLQQNSLNDMYQGMRAEWIRVTDIVVQAAESDAACHDLVLVYYIAKEWADYELAVAADDIDSAERHIVCCEELFESSQMQESGNAWTRGVKCTFSGVPVSLDLVKSRRGHAASFQALVNAESALASDKEGAAQQLESIVKKFTVDNGAGGHFSFVQKVAAVRLLASIYHEQSQASSEARLIATELFLYIDRLAAECGSDESDTQSVPVRSVVRKCVDCLQRIGEIAQDDGKVWEELARMLDTELFSIGSKQMLALALEMAAYFLTDQPADSLSNVSPEATLVVMAAWLATKLSVGIQPVAVPKGFACVLLNGSDSAIDEKAAVPNTDADADAAPDQANPNDGNLDSQDASGDSSQLLDKYTLLLSAVHQLFGERGMCTVADGCLLKHQMAVCRKALDDDRDNLAYWDTTASCLRCLFDIKLYSSRTLVHACEHLEMDEASASLVYRLVEPELLDAVRSRKGTGLRSDLKAVVDQASAALGELDVDGIPHLSMNMDVLDGYLDGTSMPTFGEAERSLRYSTHDRPLVSLPLRDLHGASKFPDAFWSLPFVRATVQHDLLRSRMKSGMSRAIQDYDEVIDDFKLNVALHPTSSEAWHHLGRAFWDLAEEILLGTANEIVEQRFDVAMLQRSALSCAVQAKQYLEPLPTVAGVEEKRTSKTRNDDESECSDSEEMEQARRLHIRV</sequence>
<protein>
    <submittedName>
        <fullName evidence="1">Histone transcription regulator 3</fullName>
    </submittedName>
</protein>
<organism evidence="1 2">
    <name type="scientific">Linderina macrospora</name>
    <dbReference type="NCBI Taxonomy" id="4868"/>
    <lineage>
        <taxon>Eukaryota</taxon>
        <taxon>Fungi</taxon>
        <taxon>Fungi incertae sedis</taxon>
        <taxon>Zoopagomycota</taxon>
        <taxon>Kickxellomycotina</taxon>
        <taxon>Kickxellomycetes</taxon>
        <taxon>Kickxellales</taxon>
        <taxon>Kickxellaceae</taxon>
        <taxon>Linderina</taxon>
    </lineage>
</organism>
<feature type="non-terminal residue" evidence="1">
    <location>
        <position position="708"/>
    </location>
</feature>
<accession>A0ACC1J963</accession>
<name>A0ACC1J963_9FUNG</name>
<dbReference type="Proteomes" id="UP001150603">
    <property type="component" value="Unassembled WGS sequence"/>
</dbReference>
<evidence type="ECO:0000313" key="2">
    <source>
        <dbReference type="Proteomes" id="UP001150603"/>
    </source>
</evidence>
<proteinExistence type="predicted"/>
<gene>
    <name evidence="1" type="primary">HIR3_1</name>
    <name evidence="1" type="ORF">FBU59_003120</name>
</gene>
<keyword evidence="2" id="KW-1185">Reference proteome</keyword>
<evidence type="ECO:0000313" key="1">
    <source>
        <dbReference type="EMBL" id="KAJ1942711.1"/>
    </source>
</evidence>
<dbReference type="EMBL" id="JANBPW010001895">
    <property type="protein sequence ID" value="KAJ1942711.1"/>
    <property type="molecule type" value="Genomic_DNA"/>
</dbReference>